<keyword evidence="1" id="KW-1133">Transmembrane helix</keyword>
<accession>A0ABX5PVV5</accession>
<keyword evidence="1" id="KW-0812">Transmembrane</keyword>
<feature type="transmembrane region" description="Helical" evidence="1">
    <location>
        <begin position="12"/>
        <end position="35"/>
    </location>
</feature>
<protein>
    <submittedName>
        <fullName evidence="2">Uncharacterized protein</fullName>
    </submittedName>
</protein>
<proteinExistence type="predicted"/>
<sequence>MFELKYFSAKAIVFFGSIAFIITVLNSVLMVIYLIEQNVVIPNLERNLEMGTFLTPISLLHLWSPKILEKTVSVDFFKNNSFDQQKESISKQVNKKQTCSKVIIGICYIILLLAWLKFLT</sequence>
<keyword evidence="1" id="KW-0472">Membrane</keyword>
<keyword evidence="3" id="KW-1185">Reference proteome</keyword>
<feature type="transmembrane region" description="Helical" evidence="1">
    <location>
        <begin position="102"/>
        <end position="119"/>
    </location>
</feature>
<organism evidence="2 3">
    <name type="scientific">Nonlabens dokdonensis</name>
    <dbReference type="NCBI Taxonomy" id="328515"/>
    <lineage>
        <taxon>Bacteria</taxon>
        <taxon>Pseudomonadati</taxon>
        <taxon>Bacteroidota</taxon>
        <taxon>Flavobacteriia</taxon>
        <taxon>Flavobacteriales</taxon>
        <taxon>Flavobacteriaceae</taxon>
        <taxon>Nonlabens</taxon>
    </lineage>
</organism>
<evidence type="ECO:0000313" key="3">
    <source>
        <dbReference type="Proteomes" id="UP000248584"/>
    </source>
</evidence>
<dbReference type="RefSeq" id="WP_041567227.1">
    <property type="nucleotide sequence ID" value="NZ_QKZR01000005.1"/>
</dbReference>
<gene>
    <name evidence="2" type="ORF">LX97_02846</name>
</gene>
<evidence type="ECO:0000313" key="2">
    <source>
        <dbReference type="EMBL" id="PZX38265.1"/>
    </source>
</evidence>
<name>A0ABX5PVV5_9FLAO</name>
<comment type="caution">
    <text evidence="2">The sequence shown here is derived from an EMBL/GenBank/DDBJ whole genome shotgun (WGS) entry which is preliminary data.</text>
</comment>
<dbReference type="Proteomes" id="UP000248584">
    <property type="component" value="Unassembled WGS sequence"/>
</dbReference>
<dbReference type="EMBL" id="QKZR01000005">
    <property type="protein sequence ID" value="PZX38265.1"/>
    <property type="molecule type" value="Genomic_DNA"/>
</dbReference>
<evidence type="ECO:0000256" key="1">
    <source>
        <dbReference type="SAM" id="Phobius"/>
    </source>
</evidence>
<reference evidence="2 3" key="1">
    <citation type="submission" date="2018-06" db="EMBL/GenBank/DDBJ databases">
        <title>Genomic Encyclopedia of Archaeal and Bacterial Type Strains, Phase II (KMG-II): from individual species to whole genera.</title>
        <authorList>
            <person name="Goeker M."/>
        </authorList>
    </citation>
    <scope>NUCLEOTIDE SEQUENCE [LARGE SCALE GENOMIC DNA]</scope>
    <source>
        <strain evidence="2 3">DSM 17205</strain>
    </source>
</reference>